<comment type="caution">
    <text evidence="2">The sequence shown here is derived from an EMBL/GenBank/DDBJ whole genome shotgun (WGS) entry which is preliminary data.</text>
</comment>
<dbReference type="InterPro" id="IPR010710">
    <property type="entry name" value="DUF1289"/>
</dbReference>
<dbReference type="EMBL" id="JBHLZN010000001">
    <property type="protein sequence ID" value="MFB9885348.1"/>
    <property type="molecule type" value="Genomic_DNA"/>
</dbReference>
<reference evidence="2 3" key="1">
    <citation type="submission" date="2024-09" db="EMBL/GenBank/DDBJ databases">
        <authorList>
            <person name="Sun Q."/>
            <person name="Mori K."/>
        </authorList>
    </citation>
    <scope>NUCLEOTIDE SEQUENCE [LARGE SCALE GENOMIC DNA]</scope>
    <source>
        <strain evidence="2 3">ATCC 51285</strain>
    </source>
</reference>
<dbReference type="PANTHER" id="PTHR35175:SF1">
    <property type="entry name" value="OXIDOREDUCTASE"/>
    <property type="match status" value="1"/>
</dbReference>
<organism evidence="2 3">
    <name type="scientific">Balneatrix alpica</name>
    <dbReference type="NCBI Taxonomy" id="75684"/>
    <lineage>
        <taxon>Bacteria</taxon>
        <taxon>Pseudomonadati</taxon>
        <taxon>Pseudomonadota</taxon>
        <taxon>Gammaproteobacteria</taxon>
        <taxon>Oceanospirillales</taxon>
        <taxon>Balneatrichaceae</taxon>
        <taxon>Balneatrix</taxon>
    </lineage>
</organism>
<evidence type="ECO:0000256" key="1">
    <source>
        <dbReference type="SAM" id="MobiDB-lite"/>
    </source>
</evidence>
<evidence type="ECO:0000313" key="3">
    <source>
        <dbReference type="Proteomes" id="UP001589628"/>
    </source>
</evidence>
<keyword evidence="3" id="KW-1185">Reference proteome</keyword>
<dbReference type="RefSeq" id="WP_027313079.1">
    <property type="nucleotide sequence ID" value="NZ_JBHLZN010000001.1"/>
</dbReference>
<dbReference type="Proteomes" id="UP001589628">
    <property type="component" value="Unassembled WGS sequence"/>
</dbReference>
<protein>
    <submittedName>
        <fullName evidence="2">DUF1289 domain-containing protein</fullName>
    </submittedName>
</protein>
<feature type="region of interest" description="Disordered" evidence="1">
    <location>
        <begin position="66"/>
        <end position="87"/>
    </location>
</feature>
<accession>A0ABV5Z7T7</accession>
<gene>
    <name evidence="2" type="ORF">ACFFLH_02820</name>
</gene>
<sequence length="87" mass="10260">MSQLDLFDIPVPSPCAGVCESDNRGFCRGCLRTRDERFHWHQFSNQQRLQVIQACRMRYLRRLQAQRQQQRGQVSDTPQPQLPLDES</sequence>
<dbReference type="Pfam" id="PF06945">
    <property type="entry name" value="DUF1289"/>
    <property type="match status" value="1"/>
</dbReference>
<dbReference type="PANTHER" id="PTHR35175">
    <property type="entry name" value="DUF1289 DOMAIN-CONTAINING PROTEIN"/>
    <property type="match status" value="1"/>
</dbReference>
<proteinExistence type="predicted"/>
<evidence type="ECO:0000313" key="2">
    <source>
        <dbReference type="EMBL" id="MFB9885348.1"/>
    </source>
</evidence>
<name>A0ABV5Z7T7_9GAMM</name>